<dbReference type="KEGG" id="pai:PAE0846"/>
<proteinExistence type="predicted"/>
<gene>
    <name evidence="1" type="ordered locus">PAE0846</name>
</gene>
<reference evidence="1 2" key="1">
    <citation type="journal article" date="2002" name="Proc. Natl. Acad. Sci. U.S.A.">
        <title>Genome sequence of the hyperthermophilic crenarchaeon Pyrobaculum aerophilum.</title>
        <authorList>
            <person name="Fitz-Gibbon S.T."/>
            <person name="Ladner H."/>
            <person name="Kim U.J."/>
            <person name="Stetter K.O."/>
            <person name="Simon M.I."/>
            <person name="Miller J.H."/>
        </authorList>
    </citation>
    <scope>NUCLEOTIDE SEQUENCE [LARGE SCALE GENOMIC DNA]</scope>
    <source>
        <strain evidence="2">ATCC 51768 / DSM 7523 / JCM 9630 / CIP 104966 / NBRC 100827 / IM2</strain>
    </source>
</reference>
<dbReference type="InParanoid" id="Q8ZYC0"/>
<name>Q8ZYC0_PYRAE</name>
<dbReference type="Proteomes" id="UP000002439">
    <property type="component" value="Chromosome"/>
</dbReference>
<dbReference type="PATRIC" id="fig|178306.9.peg.625"/>
<dbReference type="EMBL" id="AE009441">
    <property type="protein sequence ID" value="AAL63075.1"/>
    <property type="molecule type" value="Genomic_DNA"/>
</dbReference>
<evidence type="ECO:0000313" key="2">
    <source>
        <dbReference type="Proteomes" id="UP000002439"/>
    </source>
</evidence>
<dbReference type="HOGENOM" id="CLU_2949442_0_0_2"/>
<accession>Q8ZYC0</accession>
<dbReference type="STRING" id="178306.PAE0846"/>
<keyword evidence="2" id="KW-1185">Reference proteome</keyword>
<dbReference type="AlphaFoldDB" id="Q8ZYC0"/>
<evidence type="ECO:0000313" key="1">
    <source>
        <dbReference type="EMBL" id="AAL63075.1"/>
    </source>
</evidence>
<dbReference type="EnsemblBacteria" id="AAL63075">
    <property type="protein sequence ID" value="AAL63075"/>
    <property type="gene ID" value="PAE0846"/>
</dbReference>
<sequence length="59" mass="6629">MTAVNVTYRKMTLPEVFEPPLRFGAFWGCLTQGAFKGIDAVVTEFRYVLPYSLAQKTAP</sequence>
<organism evidence="1 2">
    <name type="scientific">Pyrobaculum aerophilum (strain ATCC 51768 / DSM 7523 / JCM 9630 / CIP 104966 / NBRC 100827 / IM2)</name>
    <dbReference type="NCBI Taxonomy" id="178306"/>
    <lineage>
        <taxon>Archaea</taxon>
        <taxon>Thermoproteota</taxon>
        <taxon>Thermoprotei</taxon>
        <taxon>Thermoproteales</taxon>
        <taxon>Thermoproteaceae</taxon>
        <taxon>Pyrobaculum</taxon>
    </lineage>
</organism>
<protein>
    <submittedName>
        <fullName evidence="1">PaREP2a</fullName>
    </submittedName>
</protein>